<evidence type="ECO:0000313" key="3">
    <source>
        <dbReference type="EMBL" id="PRX54336.1"/>
    </source>
</evidence>
<dbReference type="PROSITE" id="PS50983">
    <property type="entry name" value="FE_B12_PBP"/>
    <property type="match status" value="1"/>
</dbReference>
<dbReference type="SUPFAM" id="SSF53807">
    <property type="entry name" value="Helical backbone' metal receptor"/>
    <property type="match status" value="1"/>
</dbReference>
<keyword evidence="4" id="KW-1185">Reference proteome</keyword>
<dbReference type="AlphaFoldDB" id="A0A2T0M9X7"/>
<protein>
    <submittedName>
        <fullName evidence="3">ABC-type Fe3+-hydroxamate transport system substrate-binding protein</fullName>
    </submittedName>
</protein>
<gene>
    <name evidence="3" type="ORF">CLV81_2736</name>
</gene>
<comment type="caution">
    <text evidence="3">The sequence shown here is derived from an EMBL/GenBank/DDBJ whole genome shotgun (WGS) entry which is preliminary data.</text>
</comment>
<dbReference type="Proteomes" id="UP000237640">
    <property type="component" value="Unassembled WGS sequence"/>
</dbReference>
<evidence type="ECO:0000313" key="4">
    <source>
        <dbReference type="Proteomes" id="UP000237640"/>
    </source>
</evidence>
<dbReference type="Pfam" id="PF01497">
    <property type="entry name" value="Peripla_BP_2"/>
    <property type="match status" value="1"/>
</dbReference>
<keyword evidence="1" id="KW-0732">Signal</keyword>
<reference evidence="3 4" key="1">
    <citation type="submission" date="2018-03" db="EMBL/GenBank/DDBJ databases">
        <title>Genomic Encyclopedia of Archaeal and Bacterial Type Strains, Phase II (KMG-II): from individual species to whole genera.</title>
        <authorList>
            <person name="Goeker M."/>
        </authorList>
    </citation>
    <scope>NUCLEOTIDE SEQUENCE [LARGE SCALE GENOMIC DNA]</scope>
    <source>
        <strain evidence="3 4">DSM 25027</strain>
    </source>
</reference>
<feature type="domain" description="Fe/B12 periplasmic-binding" evidence="2">
    <location>
        <begin position="13"/>
        <end position="254"/>
    </location>
</feature>
<dbReference type="NCBIfam" id="NF038402">
    <property type="entry name" value="TroA_like"/>
    <property type="match status" value="1"/>
</dbReference>
<dbReference type="InterPro" id="IPR002491">
    <property type="entry name" value="ABC_transptr_periplasmic_BD"/>
</dbReference>
<dbReference type="Gene3D" id="3.40.50.1980">
    <property type="entry name" value="Nitrogenase molybdenum iron protein domain"/>
    <property type="match status" value="2"/>
</dbReference>
<accession>A0A2T0M9X7</accession>
<sequence>MGRDVVLTKAVSRIVCLNPSQTETLVDLGLEEHIVGVTKFCVHPSHIRKVKTVVGGTKKVNFDKIQKLNPDIVLCNKEENTQEIVETLEKEYPVHVTDVSNLQDTLEMLHQYGLLFNCSQNAEKLCVRILLEKKQFDTFMKAKTKKKVAYFIWQNPYMVAGKDTFIHHMLEINGFENAFAHQDRYPTVSLEELSDLSLDLILLSTEPFPFKETHQKELQELLGIEVKLVDGEYFSWYGSRMLGAFQYFRSLHGH</sequence>
<dbReference type="InterPro" id="IPR050902">
    <property type="entry name" value="ABC_Transporter_SBP"/>
</dbReference>
<evidence type="ECO:0000256" key="1">
    <source>
        <dbReference type="ARBA" id="ARBA00022729"/>
    </source>
</evidence>
<dbReference type="EMBL" id="PVYX01000002">
    <property type="protein sequence ID" value="PRX54336.1"/>
    <property type="molecule type" value="Genomic_DNA"/>
</dbReference>
<evidence type="ECO:0000259" key="2">
    <source>
        <dbReference type="PROSITE" id="PS50983"/>
    </source>
</evidence>
<proteinExistence type="predicted"/>
<dbReference type="PANTHER" id="PTHR30535:SF34">
    <property type="entry name" value="MOLYBDATE-BINDING PROTEIN MOLA"/>
    <property type="match status" value="1"/>
</dbReference>
<name>A0A2T0M9X7_9FLAO</name>
<dbReference type="InterPro" id="IPR054828">
    <property type="entry name" value="Vit_B12_bind_prot"/>
</dbReference>
<dbReference type="PANTHER" id="PTHR30535">
    <property type="entry name" value="VITAMIN B12-BINDING PROTEIN"/>
    <property type="match status" value="1"/>
</dbReference>
<organism evidence="3 4">
    <name type="scientific">Flagellimonas meridianipacifica</name>
    <dbReference type="NCBI Taxonomy" id="1080225"/>
    <lineage>
        <taxon>Bacteria</taxon>
        <taxon>Pseudomonadati</taxon>
        <taxon>Bacteroidota</taxon>
        <taxon>Flavobacteriia</taxon>
        <taxon>Flavobacteriales</taxon>
        <taxon>Flavobacteriaceae</taxon>
        <taxon>Flagellimonas</taxon>
    </lineage>
</organism>